<dbReference type="Proteomes" id="UP001217918">
    <property type="component" value="Unassembled WGS sequence"/>
</dbReference>
<keyword evidence="1" id="KW-1133">Transmembrane helix</keyword>
<evidence type="ECO:0000256" key="1">
    <source>
        <dbReference type="SAM" id="Phobius"/>
    </source>
</evidence>
<dbReference type="EMBL" id="JAQQPM010000005">
    <property type="protein sequence ID" value="KAK2071945.1"/>
    <property type="molecule type" value="Genomic_DNA"/>
</dbReference>
<accession>A0AAD9I7G9</accession>
<organism evidence="2 3">
    <name type="scientific">Phyllachora maydis</name>
    <dbReference type="NCBI Taxonomy" id="1825666"/>
    <lineage>
        <taxon>Eukaryota</taxon>
        <taxon>Fungi</taxon>
        <taxon>Dikarya</taxon>
        <taxon>Ascomycota</taxon>
        <taxon>Pezizomycotina</taxon>
        <taxon>Sordariomycetes</taxon>
        <taxon>Sordariomycetidae</taxon>
        <taxon>Phyllachorales</taxon>
        <taxon>Phyllachoraceae</taxon>
        <taxon>Phyllachora</taxon>
    </lineage>
</organism>
<gene>
    <name evidence="2" type="ORF">P8C59_006328</name>
</gene>
<protein>
    <submittedName>
        <fullName evidence="2">Uncharacterized protein</fullName>
    </submittedName>
</protein>
<keyword evidence="1" id="KW-0812">Transmembrane</keyword>
<keyword evidence="1" id="KW-0472">Membrane</keyword>
<dbReference type="AlphaFoldDB" id="A0AAD9I7G9"/>
<evidence type="ECO:0000313" key="2">
    <source>
        <dbReference type="EMBL" id="KAK2071945.1"/>
    </source>
</evidence>
<reference evidence="2" key="1">
    <citation type="journal article" date="2023" name="Mol. Plant Microbe Interact.">
        <title>Elucidating the Obligate Nature and Biological Capacity of an Invasive Fungal Corn Pathogen.</title>
        <authorList>
            <person name="MacCready J.S."/>
            <person name="Roggenkamp E.M."/>
            <person name="Gdanetz K."/>
            <person name="Chilvers M.I."/>
        </authorList>
    </citation>
    <scope>NUCLEOTIDE SEQUENCE</scope>
    <source>
        <strain evidence="2">PM02</strain>
    </source>
</reference>
<feature type="transmembrane region" description="Helical" evidence="1">
    <location>
        <begin position="60"/>
        <end position="79"/>
    </location>
</feature>
<evidence type="ECO:0000313" key="3">
    <source>
        <dbReference type="Proteomes" id="UP001217918"/>
    </source>
</evidence>
<comment type="caution">
    <text evidence="2">The sequence shown here is derived from an EMBL/GenBank/DDBJ whole genome shotgun (WGS) entry which is preliminary data.</text>
</comment>
<keyword evidence="3" id="KW-1185">Reference proteome</keyword>
<name>A0AAD9I7G9_9PEZI</name>
<proteinExistence type="predicted"/>
<sequence length="89" mass="9831">MRSLHCSEQATSHFSVPGRLSDHARPGIYHNQFLFGFLTVPEVFAKLVGNTVQRMGHPAFIVALIFRVCLIPSLTALAIDNEVKVANLL</sequence>